<gene>
    <name evidence="1" type="ORF">PND83_15030</name>
</gene>
<dbReference type="AlphaFoldDB" id="A0AAW6C579"/>
<organism evidence="1 2">
    <name type="scientific">Flavonifractor plautii</name>
    <name type="common">Fusobacterium plautii</name>
    <dbReference type="NCBI Taxonomy" id="292800"/>
    <lineage>
        <taxon>Bacteria</taxon>
        <taxon>Bacillati</taxon>
        <taxon>Bacillota</taxon>
        <taxon>Clostridia</taxon>
        <taxon>Eubacteriales</taxon>
        <taxon>Oscillospiraceae</taxon>
        <taxon>Flavonifractor</taxon>
    </lineage>
</organism>
<evidence type="ECO:0008006" key="3">
    <source>
        <dbReference type="Google" id="ProtNLM"/>
    </source>
</evidence>
<protein>
    <recommendedName>
        <fullName evidence="3">XRE family transcriptional regulator</fullName>
    </recommendedName>
</protein>
<dbReference type="Proteomes" id="UP001211006">
    <property type="component" value="Unassembled WGS sequence"/>
</dbReference>
<evidence type="ECO:0000313" key="1">
    <source>
        <dbReference type="EMBL" id="MDB7907295.1"/>
    </source>
</evidence>
<sequence>MKEDVCDWLRRELKNGPVEVNKIRFEAKAAGYTRGELREAKRICGVTVDNNWSREHPFTDQWLWSLPEGET</sequence>
<name>A0AAW6C579_FLAPL</name>
<accession>A0AAW6C579</accession>
<dbReference type="RefSeq" id="WP_271907894.1">
    <property type="nucleotide sequence ID" value="NZ_AP031431.1"/>
</dbReference>
<evidence type="ECO:0000313" key="2">
    <source>
        <dbReference type="Proteomes" id="UP001211006"/>
    </source>
</evidence>
<dbReference type="EMBL" id="JAQLWO010000017">
    <property type="protein sequence ID" value="MDB7907295.1"/>
    <property type="molecule type" value="Genomic_DNA"/>
</dbReference>
<reference evidence="1" key="1">
    <citation type="submission" date="2023-01" db="EMBL/GenBank/DDBJ databases">
        <title>Human gut microbiome strain richness.</title>
        <authorList>
            <person name="Chen-Liaw A."/>
        </authorList>
    </citation>
    <scope>NUCLEOTIDE SEQUENCE</scope>
    <source>
        <strain evidence="1">2225st1_A6_2225SCRN_200828</strain>
    </source>
</reference>
<comment type="caution">
    <text evidence="1">The sequence shown here is derived from an EMBL/GenBank/DDBJ whole genome shotgun (WGS) entry which is preliminary data.</text>
</comment>
<proteinExistence type="predicted"/>